<evidence type="ECO:0000313" key="2">
    <source>
        <dbReference type="Proteomes" id="UP000522720"/>
    </source>
</evidence>
<reference evidence="1 2" key="1">
    <citation type="submission" date="2020-04" db="EMBL/GenBank/DDBJ databases">
        <title>MicrobeNet Type strains.</title>
        <authorList>
            <person name="Nicholson A.C."/>
        </authorList>
    </citation>
    <scope>NUCLEOTIDE SEQUENCE [LARGE SCALE GENOMIC DNA]</scope>
    <source>
        <strain evidence="1 2">CCUG 69612</strain>
    </source>
</reference>
<sequence>MTDYFAHIYYEKKFDGFPNDKLDYLGLFENLEKMIIFDKDRIKAFIKAKVKESKVLRIDINDYISHELDPRLEGKIDSSVIKAAYKYRFYCYQPAQRVNVLKMIVGKKANIL</sequence>
<gene>
    <name evidence="1" type="ORF">HF992_03125</name>
</gene>
<protein>
    <submittedName>
        <fullName evidence="1">Uncharacterized protein</fullName>
    </submittedName>
</protein>
<comment type="caution">
    <text evidence="1">The sequence shown here is derived from an EMBL/GenBank/DDBJ whole genome shotgun (WGS) entry which is preliminary data.</text>
</comment>
<organism evidence="1 2">
    <name type="scientific">Streptococcus ovuberis</name>
    <dbReference type="NCBI Taxonomy" id="1936207"/>
    <lineage>
        <taxon>Bacteria</taxon>
        <taxon>Bacillati</taxon>
        <taxon>Bacillota</taxon>
        <taxon>Bacilli</taxon>
        <taxon>Lactobacillales</taxon>
        <taxon>Streptococcaceae</taxon>
        <taxon>Streptococcus</taxon>
    </lineage>
</organism>
<evidence type="ECO:0000313" key="1">
    <source>
        <dbReference type="EMBL" id="NKZ19845.1"/>
    </source>
</evidence>
<dbReference type="Proteomes" id="UP000522720">
    <property type="component" value="Unassembled WGS sequence"/>
</dbReference>
<dbReference type="EMBL" id="JAAXPR010000003">
    <property type="protein sequence ID" value="NKZ19845.1"/>
    <property type="molecule type" value="Genomic_DNA"/>
</dbReference>
<dbReference type="RefSeq" id="WP_168548595.1">
    <property type="nucleotide sequence ID" value="NZ_JAAXPR010000003.1"/>
</dbReference>
<proteinExistence type="predicted"/>
<keyword evidence="2" id="KW-1185">Reference proteome</keyword>
<name>A0A7X6MWU5_9STRE</name>
<dbReference type="AlphaFoldDB" id="A0A7X6MWU5"/>
<accession>A0A7X6MWU5</accession>